<dbReference type="Gene3D" id="2.30.30.140">
    <property type="match status" value="1"/>
</dbReference>
<dbReference type="InterPro" id="IPR047367">
    <property type="entry name" value="Tudor_AKAP1"/>
</dbReference>
<sequence length="223" mass="24910">MSPINQPVAAPTKLQAAPVLMPNIMQLSLPEGVSVDVIVSNIVDAGHIFVQQPTHPSFPSLDRLNQFMMMCYTQDKMVPPLPQPIEAGVICVAPLSDGWYRAQVVQVYIDLQECDIKFVDYGGFERVPMSQLKQIRSDFMTLPFQAVECYIATIAPLAEYFSVEAANVLDELTQSKVLQAQVISRAEDGIPYIHLYQISGNRVIFINRELVNRKVVKGTDIIE</sequence>
<name>V4AP50_LOTGI</name>
<dbReference type="OMA" id="ARWIAYP"/>
<keyword evidence="3" id="KW-1185">Reference proteome</keyword>
<dbReference type="GeneID" id="20246549"/>
<feature type="domain" description="Tudor" evidence="1">
    <location>
        <begin position="84"/>
        <end position="142"/>
    </location>
</feature>
<dbReference type="SUPFAM" id="SSF63748">
    <property type="entry name" value="Tudor/PWWP/MBT"/>
    <property type="match status" value="1"/>
</dbReference>
<dbReference type="STRING" id="225164.V4AP50"/>
<dbReference type="KEGG" id="lgi:LOTGIDRAFT_215053"/>
<dbReference type="InterPro" id="IPR050621">
    <property type="entry name" value="Tudor_domain_containing"/>
</dbReference>
<dbReference type="Gene3D" id="2.40.50.90">
    <property type="match status" value="1"/>
</dbReference>
<dbReference type="AlphaFoldDB" id="V4AP50"/>
<accession>V4AP50</accession>
<dbReference type="OrthoDB" id="10069557at2759"/>
<dbReference type="InterPro" id="IPR035437">
    <property type="entry name" value="SNase_OB-fold_sf"/>
</dbReference>
<protein>
    <recommendedName>
        <fullName evidence="1">Tudor domain-containing protein</fullName>
    </recommendedName>
</protein>
<dbReference type="SMART" id="SM00333">
    <property type="entry name" value="TUDOR"/>
    <property type="match status" value="1"/>
</dbReference>
<reference evidence="2 3" key="1">
    <citation type="journal article" date="2013" name="Nature">
        <title>Insights into bilaterian evolution from three spiralian genomes.</title>
        <authorList>
            <person name="Simakov O."/>
            <person name="Marletaz F."/>
            <person name="Cho S.J."/>
            <person name="Edsinger-Gonzales E."/>
            <person name="Havlak P."/>
            <person name="Hellsten U."/>
            <person name="Kuo D.H."/>
            <person name="Larsson T."/>
            <person name="Lv J."/>
            <person name="Arendt D."/>
            <person name="Savage R."/>
            <person name="Osoegawa K."/>
            <person name="de Jong P."/>
            <person name="Grimwood J."/>
            <person name="Chapman J.A."/>
            <person name="Shapiro H."/>
            <person name="Aerts A."/>
            <person name="Otillar R.P."/>
            <person name="Terry A.Y."/>
            <person name="Boore J.L."/>
            <person name="Grigoriev I.V."/>
            <person name="Lindberg D.R."/>
            <person name="Seaver E.C."/>
            <person name="Weisblat D.A."/>
            <person name="Putnam N.H."/>
            <person name="Rokhsar D.S."/>
        </authorList>
    </citation>
    <scope>NUCLEOTIDE SEQUENCE [LARGE SCALE GENOMIC DNA]</scope>
</reference>
<dbReference type="CTD" id="20246549"/>
<dbReference type="EMBL" id="KB201656">
    <property type="protein sequence ID" value="ESO95396.1"/>
    <property type="molecule type" value="Genomic_DNA"/>
</dbReference>
<dbReference type="PROSITE" id="PS50304">
    <property type="entry name" value="TUDOR"/>
    <property type="match status" value="1"/>
</dbReference>
<evidence type="ECO:0000313" key="3">
    <source>
        <dbReference type="Proteomes" id="UP000030746"/>
    </source>
</evidence>
<dbReference type="PANTHER" id="PTHR22948">
    <property type="entry name" value="TUDOR DOMAIN CONTAINING PROTEIN"/>
    <property type="match status" value="1"/>
</dbReference>
<evidence type="ECO:0000259" key="1">
    <source>
        <dbReference type="PROSITE" id="PS50304"/>
    </source>
</evidence>
<proteinExistence type="predicted"/>
<dbReference type="RefSeq" id="XP_009053905.1">
    <property type="nucleotide sequence ID" value="XM_009055657.1"/>
</dbReference>
<organism evidence="2 3">
    <name type="scientific">Lottia gigantea</name>
    <name type="common">Giant owl limpet</name>
    <dbReference type="NCBI Taxonomy" id="225164"/>
    <lineage>
        <taxon>Eukaryota</taxon>
        <taxon>Metazoa</taxon>
        <taxon>Spiralia</taxon>
        <taxon>Lophotrochozoa</taxon>
        <taxon>Mollusca</taxon>
        <taxon>Gastropoda</taxon>
        <taxon>Patellogastropoda</taxon>
        <taxon>Lottioidea</taxon>
        <taxon>Lottiidae</taxon>
        <taxon>Lottia</taxon>
    </lineage>
</organism>
<evidence type="ECO:0000313" key="2">
    <source>
        <dbReference type="EMBL" id="ESO95396.1"/>
    </source>
</evidence>
<dbReference type="HOGENOM" id="CLU_071459_1_0_1"/>
<dbReference type="InterPro" id="IPR002999">
    <property type="entry name" value="Tudor"/>
</dbReference>
<dbReference type="PANTHER" id="PTHR22948:SF65">
    <property type="entry name" value="A-KINASE ANCHORING PROTEIN 1"/>
    <property type="match status" value="1"/>
</dbReference>
<dbReference type="Pfam" id="PF00567">
    <property type="entry name" value="TUDOR"/>
    <property type="match status" value="1"/>
</dbReference>
<dbReference type="CDD" id="cd20407">
    <property type="entry name" value="Tudor_AKAP1"/>
    <property type="match status" value="1"/>
</dbReference>
<dbReference type="Proteomes" id="UP000030746">
    <property type="component" value="Unassembled WGS sequence"/>
</dbReference>
<gene>
    <name evidence="2" type="ORF">LOTGIDRAFT_215053</name>
</gene>